<dbReference type="Proteomes" id="UP000250443">
    <property type="component" value="Unassembled WGS sequence"/>
</dbReference>
<dbReference type="EMBL" id="UAUF01000007">
    <property type="protein sequence ID" value="SPZ02574.1"/>
    <property type="molecule type" value="Genomic_DNA"/>
</dbReference>
<dbReference type="AlphaFoldDB" id="A0A2X2C5F9"/>
<proteinExistence type="predicted"/>
<reference evidence="1 2" key="1">
    <citation type="submission" date="2018-06" db="EMBL/GenBank/DDBJ databases">
        <authorList>
            <consortium name="Pathogen Informatics"/>
            <person name="Doyle S."/>
        </authorList>
    </citation>
    <scope>NUCLEOTIDE SEQUENCE [LARGE SCALE GENOMIC DNA]</scope>
    <source>
        <strain evidence="1 2">NCTC11842</strain>
    </source>
</reference>
<evidence type="ECO:0000313" key="1">
    <source>
        <dbReference type="EMBL" id="SPZ02574.1"/>
    </source>
</evidence>
<dbReference type="RefSeq" id="WP_112297590.1">
    <property type="nucleotide sequence ID" value="NZ_UAUF01000007.1"/>
</dbReference>
<organism evidence="1 2">
    <name type="scientific">Pseudomonas luteola</name>
    <dbReference type="NCBI Taxonomy" id="47886"/>
    <lineage>
        <taxon>Bacteria</taxon>
        <taxon>Pseudomonadati</taxon>
        <taxon>Pseudomonadota</taxon>
        <taxon>Gammaproteobacteria</taxon>
        <taxon>Pseudomonadales</taxon>
        <taxon>Pseudomonadaceae</taxon>
        <taxon>Pseudomonas</taxon>
    </lineage>
</organism>
<name>A0A2X2C5F9_PSELU</name>
<evidence type="ECO:0000313" key="2">
    <source>
        <dbReference type="Proteomes" id="UP000250443"/>
    </source>
</evidence>
<sequence length="98" mass="10919">MSRALDNLTSCLIDDLVQLMTNHPVAAQRSLEISAPVLIESLKQIKLWAVDRRDIQSSLSQHLGVWLKQYPQPKEAAQELLNISISVCPVQPFKVGGQ</sequence>
<gene>
    <name evidence="1" type="ORF">NCTC11842_00696</name>
</gene>
<accession>A0A2X2C5F9</accession>
<protein>
    <submittedName>
        <fullName evidence="1">Uncharacterized protein</fullName>
    </submittedName>
</protein>